<accession>A0ABP0NYV2</accession>
<evidence type="ECO:0008006" key="4">
    <source>
        <dbReference type="Google" id="ProtNLM"/>
    </source>
</evidence>
<comment type="caution">
    <text evidence="2">The sequence shown here is derived from an EMBL/GenBank/DDBJ whole genome shotgun (WGS) entry which is preliminary data.</text>
</comment>
<evidence type="ECO:0000313" key="2">
    <source>
        <dbReference type="EMBL" id="CAK9068691.1"/>
    </source>
</evidence>
<dbReference type="EMBL" id="CAXAMN010022361">
    <property type="protein sequence ID" value="CAK9068691.1"/>
    <property type="molecule type" value="Genomic_DNA"/>
</dbReference>
<evidence type="ECO:0000256" key="1">
    <source>
        <dbReference type="SAM" id="MobiDB-lite"/>
    </source>
</evidence>
<organism evidence="2 3">
    <name type="scientific">Durusdinium trenchii</name>
    <dbReference type="NCBI Taxonomy" id="1381693"/>
    <lineage>
        <taxon>Eukaryota</taxon>
        <taxon>Sar</taxon>
        <taxon>Alveolata</taxon>
        <taxon>Dinophyceae</taxon>
        <taxon>Suessiales</taxon>
        <taxon>Symbiodiniaceae</taxon>
        <taxon>Durusdinium</taxon>
    </lineage>
</organism>
<dbReference type="Proteomes" id="UP001642484">
    <property type="component" value="Unassembled WGS sequence"/>
</dbReference>
<evidence type="ECO:0000313" key="3">
    <source>
        <dbReference type="Proteomes" id="UP001642484"/>
    </source>
</evidence>
<keyword evidence="3" id="KW-1185">Reference proteome</keyword>
<gene>
    <name evidence="2" type="ORF">CCMP2556_LOCUS33748</name>
</gene>
<feature type="region of interest" description="Disordered" evidence="1">
    <location>
        <begin position="331"/>
        <end position="356"/>
    </location>
</feature>
<sequence length="489" mass="53930">MVDEETLKARQVQLQRSPPLPVESTTATLTAAPEAPAAVTARAARRGARARCCARGHMIARKGEAFGLFQDKKICHACCTTFGPETSYYRCMQNCKYNVCHHCFQEARHSEAQQMLEGQSEPSCQESHSDVESVLEFEVHGGLRSELWPFAESRSRPFAAQLEELAEVFEVPHGVLLHSQGSEVEVIQSILQLQALPRTASLALEAPQQLLQQLLGQMSSSPDALRHIGRMCATEALAAEAFRQGALPALVAQLCCSTERATSTASATGLCALLRPTRKEEAKEQLEQLWSEHGDALLRRLTRPGVGKAETALLLWLVEELELASETFRALQEGDSGSPSAAEEGEREGPSSGLQEQEMGRDVLELLRESCAVPCSEAQQLQRGKQLKEAKLFAERLQRTVRRQHRALKAMVPLVKLQDVELERRDGAGVEVKEQVSRMWDGCGDRTVLMVDDLSGALIWCEVGIAMNVQKQVGNFQEGWTLGRLHSES</sequence>
<name>A0ABP0NYV2_9DINO</name>
<reference evidence="2 3" key="1">
    <citation type="submission" date="2024-02" db="EMBL/GenBank/DDBJ databases">
        <authorList>
            <person name="Chen Y."/>
            <person name="Shah S."/>
            <person name="Dougan E. K."/>
            <person name="Thang M."/>
            <person name="Chan C."/>
        </authorList>
    </citation>
    <scope>NUCLEOTIDE SEQUENCE [LARGE SCALE GENOMIC DNA]</scope>
</reference>
<proteinExistence type="predicted"/>
<protein>
    <recommendedName>
        <fullName evidence="4">ZZ-type domain-containing protein</fullName>
    </recommendedName>
</protein>
<feature type="region of interest" description="Disordered" evidence="1">
    <location>
        <begin position="1"/>
        <end position="24"/>
    </location>
</feature>